<geneLocation type="plasmid" evidence="2 3">
    <name>unnamed</name>
</geneLocation>
<name>A0AAD0SBU7_RALSL</name>
<evidence type="ECO:0000313" key="3">
    <source>
        <dbReference type="Proteomes" id="UP000261758"/>
    </source>
</evidence>
<evidence type="ECO:0000313" key="2">
    <source>
        <dbReference type="EMBL" id="AXV84598.1"/>
    </source>
</evidence>
<dbReference type="AlphaFoldDB" id="A0AAD0SBU7"/>
<sequence length="307" mass="33778">MLKIGRITGFAWRGGDTASASSPPGSEQAPKGKSRAPAFSGLKPAADTSGEAQPPLQRTTSARMAAPDGTEHHRLKRTLSGGGSLQRTPFRFDPDKYRARHGKTLTEKYGSAQPARGKHGRSAIQRDERDKLPQGGWRTRVNPTRILVTSRGIRTQADIDCGISEYTSRSLRDLIDVDRLAEKPGEFKYKWDMSRNGTLIIGNIQVQKPDGHGVLHLGHPTLVGGRRIPEARISGMLYADEAGRLIIDNDSGRFSEYNDRSKAQLEEVAALFKDNGLAVAVNWVDMQNGKVKKRPPLPLVNDPKLDW</sequence>
<gene>
    <name evidence="2" type="ORF">CJO77_24420</name>
</gene>
<feature type="region of interest" description="Disordered" evidence="1">
    <location>
        <begin position="1"/>
        <end position="138"/>
    </location>
</feature>
<proteinExistence type="predicted"/>
<accession>A0AAD0SBU7</accession>
<dbReference type="Proteomes" id="UP000261758">
    <property type="component" value="Plasmid unnamed"/>
</dbReference>
<dbReference type="EMBL" id="CP022760">
    <property type="protein sequence ID" value="AXV84598.1"/>
    <property type="molecule type" value="Genomic_DNA"/>
</dbReference>
<dbReference type="NCBIfam" id="NF041375">
    <property type="entry name" value="XopV"/>
    <property type="match status" value="1"/>
</dbReference>
<protein>
    <submittedName>
        <fullName evidence="2">Type III effector protein</fullName>
    </submittedName>
</protein>
<dbReference type="RefSeq" id="WP_118870851.1">
    <property type="nucleotide sequence ID" value="NZ_CP022760.1"/>
</dbReference>
<keyword evidence="2" id="KW-0614">Plasmid</keyword>
<organism evidence="2 3">
    <name type="scientific">Ralstonia solanacearum</name>
    <name type="common">Pseudomonas solanacearum</name>
    <dbReference type="NCBI Taxonomy" id="305"/>
    <lineage>
        <taxon>Bacteria</taxon>
        <taxon>Pseudomonadati</taxon>
        <taxon>Pseudomonadota</taxon>
        <taxon>Betaproteobacteria</taxon>
        <taxon>Burkholderiales</taxon>
        <taxon>Burkholderiaceae</taxon>
        <taxon>Ralstonia</taxon>
        <taxon>Ralstonia solanacearum species complex</taxon>
    </lineage>
</organism>
<evidence type="ECO:0000256" key="1">
    <source>
        <dbReference type="SAM" id="MobiDB-lite"/>
    </source>
</evidence>
<reference evidence="2 3" key="1">
    <citation type="submission" date="2017-08" db="EMBL/GenBank/DDBJ databases">
        <title>Genome sequences of Ralstonia solanacearum Species Complex (RSSC) isolated from Potato bacterial wilts in Korea.</title>
        <authorList>
            <person name="Cho H."/>
            <person name="Song E.-S."/>
            <person name="Lee Y.K."/>
            <person name="Lee S."/>
            <person name="Lee S.-W."/>
            <person name="Jo A."/>
            <person name="Kim J.-G."/>
            <person name="Hwang I."/>
        </authorList>
    </citation>
    <scope>NUCLEOTIDE SEQUENCE [LARGE SCALE GENOMIC DNA]</scope>
    <source>
        <strain evidence="2 3">T98</strain>
        <plasmid evidence="2 3">unnamed</plasmid>
    </source>
</reference>